<feature type="domain" description="Mce/MlaD" evidence="3">
    <location>
        <begin position="40"/>
        <end position="114"/>
    </location>
</feature>
<feature type="compositionally biased region" description="Low complexity" evidence="1">
    <location>
        <begin position="454"/>
        <end position="471"/>
    </location>
</feature>
<reference evidence="5 6" key="1">
    <citation type="submission" date="2018-06" db="EMBL/GenBank/DDBJ databases">
        <title>Genomic Encyclopedia of Type Strains, Phase IV (KMG-IV): sequencing the most valuable type-strain genomes for metagenomic binning, comparative biology and taxonomic classification.</title>
        <authorList>
            <person name="Goeker M."/>
        </authorList>
    </citation>
    <scope>NUCLEOTIDE SEQUENCE [LARGE SCALE GENOMIC DNA]</scope>
    <source>
        <strain evidence="5 6">DSM 45521</strain>
    </source>
</reference>
<protein>
    <submittedName>
        <fullName evidence="5">Phospholipid/cholesterol/gamma-HCH transport system substrate-binding protein</fullName>
    </submittedName>
</protein>
<dbReference type="Pfam" id="PF11887">
    <property type="entry name" value="Mce4_CUP1"/>
    <property type="match status" value="1"/>
</dbReference>
<dbReference type="AlphaFoldDB" id="A0A318RN26"/>
<dbReference type="Proteomes" id="UP000247591">
    <property type="component" value="Unassembled WGS sequence"/>
</dbReference>
<accession>A0A318RN26</accession>
<dbReference type="OrthoDB" id="4741753at2"/>
<feature type="compositionally biased region" description="Polar residues" evidence="1">
    <location>
        <begin position="491"/>
        <end position="506"/>
    </location>
</feature>
<dbReference type="NCBIfam" id="TIGR00996">
    <property type="entry name" value="Mtu_fam_mce"/>
    <property type="match status" value="1"/>
</dbReference>
<feature type="transmembrane region" description="Helical" evidence="2">
    <location>
        <begin position="12"/>
        <end position="30"/>
    </location>
</feature>
<name>A0A318RN26_WILLI</name>
<gene>
    <name evidence="5" type="ORF">DFR67_102162</name>
</gene>
<keyword evidence="6" id="KW-1185">Reference proteome</keyword>
<evidence type="ECO:0000259" key="3">
    <source>
        <dbReference type="Pfam" id="PF02470"/>
    </source>
</evidence>
<keyword evidence="2" id="KW-0812">Transmembrane</keyword>
<sequence>MRITPFVRMQLIIFSIVTVIAVIAVAVFYIRVPSMVGVGEYDVEVELPSTGGLYQNGNVSYRGVDVGKVQSVTLTEEGVIAKLSINSDTKIPNNSIASVHSVSAVGEQYLEFLPDPETEATGNLKDGAVVENGTVPVEVGTLLDQTNNLLEQVQDTKLRRVMDEAFNAFNGTGEDLQRLLDSMALLVGDANKNSDAIVKLIEQAAPLLETQTATVGDIRAWTANLAQVTDQLRANDPQLKDILQKGPGVAKQTQELFASMNQTLPLLFSNLNTVSRTLAIYHPNLRQIVVIYPRLIAALITALNSEDARNGANVDFALGFQDPGTCTVGYLPMTSDRNASAQTPRDLPPGMLCRVPQDSNVGVRGTRNFPCVELPGRRAPTPEECRTGYVPVGENVPLPQGLPGIDVPQGFLTNANPGADDGSPSVYATTYDPVSGDYIGPDGKTYNAGTGSATAGTGSATAGTGSATTSGTSGGAGTTRSGSTDAGAQPQEDNSQWQSLITGTVR</sequence>
<dbReference type="RefSeq" id="WP_110468051.1">
    <property type="nucleotide sequence ID" value="NZ_QJSP01000002.1"/>
</dbReference>
<dbReference type="PANTHER" id="PTHR33371">
    <property type="entry name" value="INTERMEMBRANE PHOSPHOLIPID TRANSPORT SYSTEM BINDING PROTEIN MLAD-RELATED"/>
    <property type="match status" value="1"/>
</dbReference>
<dbReference type="InterPro" id="IPR005693">
    <property type="entry name" value="Mce"/>
</dbReference>
<evidence type="ECO:0000313" key="5">
    <source>
        <dbReference type="EMBL" id="PYE20024.1"/>
    </source>
</evidence>
<dbReference type="InterPro" id="IPR052336">
    <property type="entry name" value="MlaD_Phospholipid_Transporter"/>
</dbReference>
<feature type="region of interest" description="Disordered" evidence="1">
    <location>
        <begin position="454"/>
        <end position="506"/>
    </location>
</feature>
<feature type="domain" description="Mammalian cell entry C-terminal" evidence="4">
    <location>
        <begin position="123"/>
        <end position="290"/>
    </location>
</feature>
<evidence type="ECO:0000259" key="4">
    <source>
        <dbReference type="Pfam" id="PF11887"/>
    </source>
</evidence>
<dbReference type="GO" id="GO:0005576">
    <property type="term" value="C:extracellular region"/>
    <property type="evidence" value="ECO:0007669"/>
    <property type="project" value="TreeGrafter"/>
</dbReference>
<evidence type="ECO:0000256" key="1">
    <source>
        <dbReference type="SAM" id="MobiDB-lite"/>
    </source>
</evidence>
<proteinExistence type="predicted"/>
<dbReference type="Pfam" id="PF02470">
    <property type="entry name" value="MlaD"/>
    <property type="match status" value="1"/>
</dbReference>
<comment type="caution">
    <text evidence="5">The sequence shown here is derived from an EMBL/GenBank/DDBJ whole genome shotgun (WGS) entry which is preliminary data.</text>
</comment>
<dbReference type="EMBL" id="QJSP01000002">
    <property type="protein sequence ID" value="PYE20024.1"/>
    <property type="molecule type" value="Genomic_DNA"/>
</dbReference>
<organism evidence="5 6">
    <name type="scientific">Williamsia limnetica</name>
    <dbReference type="NCBI Taxonomy" id="882452"/>
    <lineage>
        <taxon>Bacteria</taxon>
        <taxon>Bacillati</taxon>
        <taxon>Actinomycetota</taxon>
        <taxon>Actinomycetes</taxon>
        <taxon>Mycobacteriales</taxon>
        <taxon>Nocardiaceae</taxon>
        <taxon>Williamsia</taxon>
    </lineage>
</organism>
<dbReference type="InterPro" id="IPR003399">
    <property type="entry name" value="Mce/MlaD"/>
</dbReference>
<evidence type="ECO:0000313" key="6">
    <source>
        <dbReference type="Proteomes" id="UP000247591"/>
    </source>
</evidence>
<dbReference type="PANTHER" id="PTHR33371:SF16">
    <property type="entry name" value="MCE-FAMILY PROTEIN MCE3F"/>
    <property type="match status" value="1"/>
</dbReference>
<feature type="compositionally biased region" description="Low complexity" evidence="1">
    <location>
        <begin position="478"/>
        <end position="488"/>
    </location>
</feature>
<keyword evidence="2" id="KW-1133">Transmembrane helix</keyword>
<keyword evidence="2" id="KW-0472">Membrane</keyword>
<evidence type="ECO:0000256" key="2">
    <source>
        <dbReference type="SAM" id="Phobius"/>
    </source>
</evidence>
<dbReference type="InterPro" id="IPR024516">
    <property type="entry name" value="Mce_C"/>
</dbReference>